<dbReference type="SUPFAM" id="SSF56655">
    <property type="entry name" value="Carbohydrate phosphatase"/>
    <property type="match status" value="1"/>
</dbReference>
<comment type="cofactor">
    <cofactor evidence="1">
        <name>Mg(2+)</name>
        <dbReference type="ChEBI" id="CHEBI:18420"/>
    </cofactor>
</comment>
<dbReference type="Gene3D" id="3.30.540.10">
    <property type="entry name" value="Fructose-1,6-Bisphosphatase, subunit A, domain 1"/>
    <property type="match status" value="1"/>
</dbReference>
<gene>
    <name evidence="6" type="ORF">PZA18_17560</name>
</gene>
<keyword evidence="4" id="KW-0378">Hydrolase</keyword>
<dbReference type="InterPro" id="IPR000760">
    <property type="entry name" value="Inositol_monophosphatase-like"/>
</dbReference>
<evidence type="ECO:0000256" key="5">
    <source>
        <dbReference type="ARBA" id="ARBA00022842"/>
    </source>
</evidence>
<keyword evidence="5" id="KW-0460">Magnesium</keyword>
<sequence length="259" mass="27970">MNVPEALLALVPRLADAARAAILPHYRSQLLVDDKLDASPVTIADRGAEKAMREILEAERPEDGIIGEEFGRVREEADWVWVLDPVDGTKSFVTGRPTFVTLIGLLYQGRPVMGVIDQPVLDERWIGVKGKATTLNGQSVRCAPTLGLARARLGSTGPQYFTEEGRPRFDALLTQCHFGLWGGDGYLYAQLATGGLDMVIEEGLKLHDFAALAPVVEGAGGRMTDWDGAPLTIHSEGRVLAAATASLHEQALGVLKYGR</sequence>
<dbReference type="InterPro" id="IPR020583">
    <property type="entry name" value="Inositol_monoP_metal-BS"/>
</dbReference>
<dbReference type="PANTHER" id="PTHR43200">
    <property type="entry name" value="PHOSPHATASE"/>
    <property type="match status" value="1"/>
</dbReference>
<dbReference type="CDD" id="cd01641">
    <property type="entry name" value="Bacterial_IMPase_like_1"/>
    <property type="match status" value="1"/>
</dbReference>
<dbReference type="RefSeq" id="WP_284102176.1">
    <property type="nucleotide sequence ID" value="NZ_JARRAF010000025.1"/>
</dbReference>
<keyword evidence="3" id="KW-0479">Metal-binding</keyword>
<dbReference type="Pfam" id="PF00459">
    <property type="entry name" value="Inositol_P"/>
    <property type="match status" value="1"/>
</dbReference>
<dbReference type="Gene3D" id="3.40.190.80">
    <property type="match status" value="1"/>
</dbReference>
<evidence type="ECO:0000313" key="6">
    <source>
        <dbReference type="EMBL" id="MDK2125864.1"/>
    </source>
</evidence>
<keyword evidence="7" id="KW-1185">Reference proteome</keyword>
<accession>A0ABT7E0T5</accession>
<evidence type="ECO:0000256" key="1">
    <source>
        <dbReference type="ARBA" id="ARBA00001946"/>
    </source>
</evidence>
<comment type="similarity">
    <text evidence="2">Belongs to the inositol monophosphatase superfamily.</text>
</comment>
<dbReference type="InterPro" id="IPR051090">
    <property type="entry name" value="Inositol_monoP_superfamily"/>
</dbReference>
<evidence type="ECO:0000256" key="3">
    <source>
        <dbReference type="ARBA" id="ARBA00022723"/>
    </source>
</evidence>
<dbReference type="PROSITE" id="PS00629">
    <property type="entry name" value="IMP_1"/>
    <property type="match status" value="1"/>
</dbReference>
<proteinExistence type="inferred from homology"/>
<organism evidence="6 7">
    <name type="scientific">Parachitinimonas caeni</name>
    <dbReference type="NCBI Taxonomy" id="3031301"/>
    <lineage>
        <taxon>Bacteria</taxon>
        <taxon>Pseudomonadati</taxon>
        <taxon>Pseudomonadota</taxon>
        <taxon>Betaproteobacteria</taxon>
        <taxon>Neisseriales</taxon>
        <taxon>Chitinibacteraceae</taxon>
        <taxon>Parachitinimonas</taxon>
    </lineage>
</organism>
<name>A0ABT7E0T5_9NEIS</name>
<dbReference type="EMBL" id="JARRAF010000025">
    <property type="protein sequence ID" value="MDK2125864.1"/>
    <property type="molecule type" value="Genomic_DNA"/>
</dbReference>
<dbReference type="PRINTS" id="PR00377">
    <property type="entry name" value="IMPHPHTASES"/>
</dbReference>
<reference evidence="6" key="1">
    <citation type="submission" date="2023-03" db="EMBL/GenBank/DDBJ databases">
        <title>Chitinimonas shenzhenensis gen. nov., sp. nov., a novel member of family Burkholderiaceae isolated from activated sludge collected in Shen Zhen, China.</title>
        <authorList>
            <person name="Wang X."/>
        </authorList>
    </citation>
    <scope>NUCLEOTIDE SEQUENCE</scope>
    <source>
        <strain evidence="6">DQS-5</strain>
    </source>
</reference>
<comment type="caution">
    <text evidence="6">The sequence shown here is derived from an EMBL/GenBank/DDBJ whole genome shotgun (WGS) entry which is preliminary data.</text>
</comment>
<protein>
    <submittedName>
        <fullName evidence="6">Inositol monophosphatase family protein</fullName>
    </submittedName>
</protein>
<evidence type="ECO:0000256" key="2">
    <source>
        <dbReference type="ARBA" id="ARBA00009759"/>
    </source>
</evidence>
<dbReference type="PANTHER" id="PTHR43200:SF6">
    <property type="entry name" value="3'(2'),5'-BISPHOSPHATE NUCLEOTIDASE"/>
    <property type="match status" value="1"/>
</dbReference>
<evidence type="ECO:0000313" key="7">
    <source>
        <dbReference type="Proteomes" id="UP001172778"/>
    </source>
</evidence>
<evidence type="ECO:0000256" key="4">
    <source>
        <dbReference type="ARBA" id="ARBA00022801"/>
    </source>
</evidence>
<dbReference type="Proteomes" id="UP001172778">
    <property type="component" value="Unassembled WGS sequence"/>
</dbReference>